<dbReference type="Pfam" id="PF13472">
    <property type="entry name" value="Lipase_GDSL_2"/>
    <property type="match status" value="1"/>
</dbReference>
<dbReference type="InterPro" id="IPR036514">
    <property type="entry name" value="SGNH_hydro_sf"/>
</dbReference>
<dbReference type="Gene3D" id="3.40.50.1110">
    <property type="entry name" value="SGNH hydrolase"/>
    <property type="match status" value="1"/>
</dbReference>
<dbReference type="PANTHER" id="PTHR43784">
    <property type="entry name" value="GDSL-LIKE LIPASE/ACYLHYDROLASE, PUTATIVE (AFU_ORTHOLOGUE AFUA_2G00820)-RELATED"/>
    <property type="match status" value="1"/>
</dbReference>
<evidence type="ECO:0000313" key="3">
    <source>
        <dbReference type="Proteomes" id="UP000321793"/>
    </source>
</evidence>
<dbReference type="SUPFAM" id="SSF52266">
    <property type="entry name" value="SGNH hydrolase"/>
    <property type="match status" value="1"/>
</dbReference>
<evidence type="ECO:0000313" key="2">
    <source>
        <dbReference type="EMBL" id="GEQ12887.1"/>
    </source>
</evidence>
<dbReference type="PANTHER" id="PTHR43784:SF2">
    <property type="entry name" value="GDSL-LIKE LIPASE_ACYLHYDROLASE, PUTATIVE (AFU_ORTHOLOGUE AFUA_2G00820)-RELATED"/>
    <property type="match status" value="1"/>
</dbReference>
<gene>
    <name evidence="2" type="ORF">KLO01_09340</name>
</gene>
<feature type="domain" description="SGNH hydrolase-type esterase" evidence="1">
    <location>
        <begin position="31"/>
        <end position="205"/>
    </location>
</feature>
<dbReference type="InterPro" id="IPR013830">
    <property type="entry name" value="SGNH_hydro"/>
</dbReference>
<comment type="caution">
    <text evidence="2">The sequence shown here is derived from an EMBL/GenBank/DDBJ whole genome shotgun (WGS) entry which is preliminary data.</text>
</comment>
<name>A0A512SY50_9MICO</name>
<keyword evidence="3" id="KW-1185">Reference proteome</keyword>
<dbReference type="CDD" id="cd01832">
    <property type="entry name" value="SGNH_hydrolase_like_1"/>
    <property type="match status" value="1"/>
</dbReference>
<dbReference type="EMBL" id="BKBA01000003">
    <property type="protein sequence ID" value="GEQ12887.1"/>
    <property type="molecule type" value="Genomic_DNA"/>
</dbReference>
<dbReference type="RefSeq" id="WP_186827904.1">
    <property type="nucleotide sequence ID" value="NZ_BAABDN010000001.1"/>
</dbReference>
<dbReference type="InterPro" id="IPR053140">
    <property type="entry name" value="GDSL_Rv0518-like"/>
</dbReference>
<dbReference type="GO" id="GO:0016787">
    <property type="term" value="F:hydrolase activity"/>
    <property type="evidence" value="ECO:0007669"/>
    <property type="project" value="UniProtKB-KW"/>
</dbReference>
<protein>
    <submittedName>
        <fullName evidence="2">SGNH hydrolase</fullName>
    </submittedName>
</protein>
<dbReference type="AlphaFoldDB" id="A0A512SY50"/>
<proteinExistence type="predicted"/>
<accession>A0A512SY50</accession>
<organism evidence="2 3">
    <name type="scientific">Knoellia locipacati</name>
    <dbReference type="NCBI Taxonomy" id="882824"/>
    <lineage>
        <taxon>Bacteria</taxon>
        <taxon>Bacillati</taxon>
        <taxon>Actinomycetota</taxon>
        <taxon>Actinomycetes</taxon>
        <taxon>Micrococcales</taxon>
        <taxon>Intrasporangiaceae</taxon>
        <taxon>Knoellia</taxon>
    </lineage>
</organism>
<evidence type="ECO:0000259" key="1">
    <source>
        <dbReference type="Pfam" id="PF13472"/>
    </source>
</evidence>
<reference evidence="2 3" key="1">
    <citation type="submission" date="2019-07" db="EMBL/GenBank/DDBJ databases">
        <title>Whole genome shotgun sequence of Knoellia locipacati NBRC 109775.</title>
        <authorList>
            <person name="Hosoyama A."/>
            <person name="Uohara A."/>
            <person name="Ohji S."/>
            <person name="Ichikawa N."/>
        </authorList>
    </citation>
    <scope>NUCLEOTIDE SEQUENCE [LARGE SCALE GENOMIC DNA]</scope>
    <source>
        <strain evidence="2 3">NBRC 109775</strain>
    </source>
</reference>
<dbReference type="Proteomes" id="UP000321793">
    <property type="component" value="Unassembled WGS sequence"/>
</dbReference>
<sequence length="299" mass="32259">MFAETFPSRQVRATGDGGHTAYRPLVTTFVALGDSLTEGVGDPHPSWPNGLRGWADLVASRLAVHDPATEYANLALRGRTARDVAAEQLPPALRMRPDVVTVWAGGNDVLRPVLRLDDVLAPVDHTLASLIATGATVVVFTGFEVTGSPAFGPVRSRVRRLNAGLREIAQDRGALVADVSDRAEWSDRRLWADDRVHPSVLGHARLAAQVLRLLGLEGVAPPVLGAGPRANRGRVVVDEVRWWRHHAVPHIARWASGASRRELVLPKWSVPVRPSGARPWFEGGNDLAATSAQPLRSPG</sequence>
<keyword evidence="2" id="KW-0378">Hydrolase</keyword>